<name>A0A916J731_9PROT</name>
<dbReference type="PANTHER" id="PTHR43031:SF18">
    <property type="entry name" value="RHODANESE-RELATED SULFURTRANSFERASES"/>
    <property type="match status" value="1"/>
</dbReference>
<dbReference type="InterPro" id="IPR001763">
    <property type="entry name" value="Rhodanese-like_dom"/>
</dbReference>
<evidence type="ECO:0000256" key="1">
    <source>
        <dbReference type="SAM" id="Phobius"/>
    </source>
</evidence>
<evidence type="ECO:0000313" key="3">
    <source>
        <dbReference type="EMBL" id="CAG4885215.1"/>
    </source>
</evidence>
<evidence type="ECO:0000259" key="2">
    <source>
        <dbReference type="PROSITE" id="PS50206"/>
    </source>
</evidence>
<dbReference type="EMBL" id="CAJQUM010000001">
    <property type="protein sequence ID" value="CAG4885215.1"/>
    <property type="molecule type" value="Genomic_DNA"/>
</dbReference>
<proteinExistence type="predicted"/>
<feature type="transmembrane region" description="Helical" evidence="1">
    <location>
        <begin position="15"/>
        <end position="33"/>
    </location>
</feature>
<keyword evidence="4" id="KW-1185">Reference proteome</keyword>
<gene>
    <name evidence="3" type="ORF">GTOL_13098</name>
</gene>
<dbReference type="AlphaFoldDB" id="A0A916J731"/>
<dbReference type="Pfam" id="PF00581">
    <property type="entry name" value="Rhodanese"/>
    <property type="match status" value="1"/>
</dbReference>
<dbReference type="InterPro" id="IPR036873">
    <property type="entry name" value="Rhodanese-like_dom_sf"/>
</dbReference>
<dbReference type="InterPro" id="IPR050229">
    <property type="entry name" value="GlpE_sulfurtransferase"/>
</dbReference>
<protein>
    <submittedName>
        <fullName evidence="3">Rhodanese-related sulfurtransferase</fullName>
    </submittedName>
</protein>
<reference evidence="3" key="1">
    <citation type="submission" date="2021-04" db="EMBL/GenBank/DDBJ databases">
        <authorList>
            <person name="Hornung B."/>
        </authorList>
    </citation>
    <scope>NUCLEOTIDE SEQUENCE</scope>
    <source>
        <strain evidence="3">G5G6</strain>
    </source>
</reference>
<organism evidence="3 4">
    <name type="scientific">Georgfuchsia toluolica</name>
    <dbReference type="NCBI Taxonomy" id="424218"/>
    <lineage>
        <taxon>Bacteria</taxon>
        <taxon>Pseudomonadati</taxon>
        <taxon>Pseudomonadota</taxon>
        <taxon>Betaproteobacteria</taxon>
        <taxon>Nitrosomonadales</taxon>
        <taxon>Sterolibacteriaceae</taxon>
        <taxon>Georgfuchsia</taxon>
    </lineage>
</organism>
<keyword evidence="1" id="KW-0812">Transmembrane</keyword>
<dbReference type="CDD" id="cd00158">
    <property type="entry name" value="RHOD"/>
    <property type="match status" value="1"/>
</dbReference>
<sequence length="142" mass="15838">MKDRIEMIEFIRHQWYWVVAALVSGGMLLWPLLRGNKMSLTPAAATLLMNREDALVLDVRETSEWNNGHIANARHLALTQFDKRLVEIEKFKQTPVIVCCAMGSRGQTAAAKLEKAGFEKVFNLAGGIAAWSEAGLPLTRKS</sequence>
<keyword evidence="1" id="KW-0472">Membrane</keyword>
<accession>A0A916J731</accession>
<feature type="domain" description="Rhodanese" evidence="2">
    <location>
        <begin position="50"/>
        <end position="140"/>
    </location>
</feature>
<dbReference type="SMART" id="SM00450">
    <property type="entry name" value="RHOD"/>
    <property type="match status" value="1"/>
</dbReference>
<comment type="caution">
    <text evidence="3">The sequence shown here is derived from an EMBL/GenBank/DDBJ whole genome shotgun (WGS) entry which is preliminary data.</text>
</comment>
<dbReference type="PROSITE" id="PS50206">
    <property type="entry name" value="RHODANESE_3"/>
    <property type="match status" value="1"/>
</dbReference>
<dbReference type="SUPFAM" id="SSF52821">
    <property type="entry name" value="Rhodanese/Cell cycle control phosphatase"/>
    <property type="match status" value="1"/>
</dbReference>
<dbReference type="Gene3D" id="3.40.250.10">
    <property type="entry name" value="Rhodanese-like domain"/>
    <property type="match status" value="1"/>
</dbReference>
<dbReference type="Proteomes" id="UP000742786">
    <property type="component" value="Unassembled WGS sequence"/>
</dbReference>
<evidence type="ECO:0000313" key="4">
    <source>
        <dbReference type="Proteomes" id="UP000742786"/>
    </source>
</evidence>
<dbReference type="RefSeq" id="WP_246591005.1">
    <property type="nucleotide sequence ID" value="NZ_CAJQUM010000001.1"/>
</dbReference>
<keyword evidence="1" id="KW-1133">Transmembrane helix</keyword>
<dbReference type="PANTHER" id="PTHR43031">
    <property type="entry name" value="FAD-DEPENDENT OXIDOREDUCTASE"/>
    <property type="match status" value="1"/>
</dbReference>